<keyword evidence="1" id="KW-0812">Transmembrane</keyword>
<reference evidence="2 3" key="1">
    <citation type="submission" date="2024-01" db="EMBL/GenBank/DDBJ databases">
        <title>The genomes of 5 underutilized Papilionoideae crops provide insights into root nodulation and disease resistanc.</title>
        <authorList>
            <person name="Yuan L."/>
        </authorList>
    </citation>
    <scope>NUCLEOTIDE SEQUENCE [LARGE SCALE GENOMIC DNA]</scope>
    <source>
        <strain evidence="2">ZHUSHIDOU_FW_LH</strain>
        <tissue evidence="2">Leaf</tissue>
    </source>
</reference>
<proteinExistence type="predicted"/>
<comment type="caution">
    <text evidence="2">The sequence shown here is derived from an EMBL/GenBank/DDBJ whole genome shotgun (WGS) entry which is preliminary data.</text>
</comment>
<gene>
    <name evidence="2" type="ORF">RIF29_18567</name>
</gene>
<accession>A0AAN9FK33</accession>
<dbReference type="AlphaFoldDB" id="A0AAN9FK33"/>
<keyword evidence="3" id="KW-1185">Reference proteome</keyword>
<name>A0AAN9FK33_CROPI</name>
<evidence type="ECO:0000256" key="1">
    <source>
        <dbReference type="SAM" id="Phobius"/>
    </source>
</evidence>
<dbReference type="Proteomes" id="UP001372338">
    <property type="component" value="Unassembled WGS sequence"/>
</dbReference>
<organism evidence="2 3">
    <name type="scientific">Crotalaria pallida</name>
    <name type="common">Smooth rattlebox</name>
    <name type="synonym">Crotalaria striata</name>
    <dbReference type="NCBI Taxonomy" id="3830"/>
    <lineage>
        <taxon>Eukaryota</taxon>
        <taxon>Viridiplantae</taxon>
        <taxon>Streptophyta</taxon>
        <taxon>Embryophyta</taxon>
        <taxon>Tracheophyta</taxon>
        <taxon>Spermatophyta</taxon>
        <taxon>Magnoliopsida</taxon>
        <taxon>eudicotyledons</taxon>
        <taxon>Gunneridae</taxon>
        <taxon>Pentapetalae</taxon>
        <taxon>rosids</taxon>
        <taxon>fabids</taxon>
        <taxon>Fabales</taxon>
        <taxon>Fabaceae</taxon>
        <taxon>Papilionoideae</taxon>
        <taxon>50 kb inversion clade</taxon>
        <taxon>genistoids sensu lato</taxon>
        <taxon>core genistoids</taxon>
        <taxon>Crotalarieae</taxon>
        <taxon>Crotalaria</taxon>
    </lineage>
</organism>
<keyword evidence="1" id="KW-0472">Membrane</keyword>
<feature type="transmembrane region" description="Helical" evidence="1">
    <location>
        <begin position="68"/>
        <end position="87"/>
    </location>
</feature>
<keyword evidence="1" id="KW-1133">Transmembrane helix</keyword>
<sequence length="129" mass="14210">MCFENKKGREVGVQVQGRRLGVGKGVIGVCTVPLRENAKIKKQLLLPVYRDLIWIACLTMTENQIQNVFLLLLFSLSIAICQFPMRFDALLEPPHPHLSLTSDFGDFLLAFAGGISVIIAAANGNINNK</sequence>
<protein>
    <submittedName>
        <fullName evidence="2">Uncharacterized protein</fullName>
    </submittedName>
</protein>
<evidence type="ECO:0000313" key="2">
    <source>
        <dbReference type="EMBL" id="KAK7277415.1"/>
    </source>
</evidence>
<feature type="transmembrane region" description="Helical" evidence="1">
    <location>
        <begin position="107"/>
        <end position="126"/>
    </location>
</feature>
<evidence type="ECO:0000313" key="3">
    <source>
        <dbReference type="Proteomes" id="UP001372338"/>
    </source>
</evidence>
<dbReference type="EMBL" id="JAYWIO010000003">
    <property type="protein sequence ID" value="KAK7277415.1"/>
    <property type="molecule type" value="Genomic_DNA"/>
</dbReference>